<sequence length="277" mass="31391">MTNDYFTTGYYSKLGVDECIRILERNASVSHVRTLLVTGPRWGRYYSTRAVISADDGDTRTWSFGLPLSLSEIVDGNKDRLLGLEPRSALVPTDLDMPPEEDTLTDAAWQPLVRLVQILPGLGDVLYANRHRVPPCLLQALRQYRPRCRLHVFSFRLRSLRLPETDPDELALVTAPCLYSIWMWYWGMDGFDHDDYSEPEPDYHAEAVDSMVKGLAPNLKEVHLFFQPEPAYEMDDNPLPPRPPWKGFTNVGADSTCMPAPPSNLSSWDSIALLPLP</sequence>
<accession>Q2GT70</accession>
<organism evidence="1 2">
    <name type="scientific">Chaetomium globosum (strain ATCC 6205 / CBS 148.51 / DSM 1962 / NBRC 6347 / NRRL 1970)</name>
    <name type="common">Soil fungus</name>
    <dbReference type="NCBI Taxonomy" id="306901"/>
    <lineage>
        <taxon>Eukaryota</taxon>
        <taxon>Fungi</taxon>
        <taxon>Dikarya</taxon>
        <taxon>Ascomycota</taxon>
        <taxon>Pezizomycotina</taxon>
        <taxon>Sordariomycetes</taxon>
        <taxon>Sordariomycetidae</taxon>
        <taxon>Sordariales</taxon>
        <taxon>Chaetomiaceae</taxon>
        <taxon>Chaetomium</taxon>
    </lineage>
</organism>
<dbReference type="OrthoDB" id="3945550at2759"/>
<dbReference type="RefSeq" id="XP_001226761.1">
    <property type="nucleotide sequence ID" value="XM_001226760.1"/>
</dbReference>
<keyword evidence="2" id="KW-1185">Reference proteome</keyword>
<proteinExistence type="predicted"/>
<dbReference type="GeneID" id="4395052"/>
<gene>
    <name evidence="1" type="ORF">CHGG_08834</name>
</gene>
<dbReference type="VEuPathDB" id="FungiDB:CHGG_08834"/>
<dbReference type="AlphaFoldDB" id="Q2GT70"/>
<dbReference type="InParanoid" id="Q2GT70"/>
<evidence type="ECO:0000313" key="1">
    <source>
        <dbReference type="EMBL" id="EAQ84820.1"/>
    </source>
</evidence>
<dbReference type="EMBL" id="CH408034">
    <property type="protein sequence ID" value="EAQ84820.1"/>
    <property type="molecule type" value="Genomic_DNA"/>
</dbReference>
<evidence type="ECO:0000313" key="2">
    <source>
        <dbReference type="Proteomes" id="UP000001056"/>
    </source>
</evidence>
<protein>
    <submittedName>
        <fullName evidence="1">Uncharacterized protein</fullName>
    </submittedName>
</protein>
<dbReference type="Proteomes" id="UP000001056">
    <property type="component" value="Unassembled WGS sequence"/>
</dbReference>
<dbReference type="HOGENOM" id="CLU_1004727_0_0_1"/>
<reference evidence="2" key="1">
    <citation type="journal article" date="2015" name="Genome Announc.">
        <title>Draft genome sequence of the cellulolytic fungus Chaetomium globosum.</title>
        <authorList>
            <person name="Cuomo C.A."/>
            <person name="Untereiner W.A."/>
            <person name="Ma L.-J."/>
            <person name="Grabherr M."/>
            <person name="Birren B.W."/>
        </authorList>
    </citation>
    <scope>NUCLEOTIDE SEQUENCE [LARGE SCALE GENOMIC DNA]</scope>
    <source>
        <strain evidence="2">ATCC 6205 / CBS 148.51 / DSM 1962 / NBRC 6347 / NRRL 1970</strain>
    </source>
</reference>
<name>Q2GT70_CHAGB</name>